<dbReference type="Gene3D" id="1.10.1040.10">
    <property type="entry name" value="N-(1-d-carboxylethyl)-l-norvaline Dehydrogenase, domain 2"/>
    <property type="match status" value="1"/>
</dbReference>
<proteinExistence type="predicted"/>
<keyword evidence="4" id="KW-1185">Reference proteome</keyword>
<dbReference type="InterPro" id="IPR048666">
    <property type="entry name" value="RedAm-like_C"/>
</dbReference>
<name>A0ABR7SN26_9ACTN</name>
<dbReference type="Pfam" id="PF21761">
    <property type="entry name" value="RedAm-like_C"/>
    <property type="match status" value="1"/>
</dbReference>
<dbReference type="InterPro" id="IPR051265">
    <property type="entry name" value="HIBADH-related_NP60_sf"/>
</dbReference>
<gene>
    <name evidence="3" type="ORF">H9Y04_26490</name>
</gene>
<reference evidence="3 4" key="1">
    <citation type="submission" date="2020-08" db="EMBL/GenBank/DDBJ databases">
        <title>Genemic of Streptomyces polyaspartic.</title>
        <authorList>
            <person name="Liu W."/>
        </authorList>
    </citation>
    <scope>NUCLEOTIDE SEQUENCE [LARGE SCALE GENOMIC DNA]</scope>
    <source>
        <strain evidence="3 4">TRM66268-LWL</strain>
    </source>
</reference>
<dbReference type="Gene3D" id="3.40.50.720">
    <property type="entry name" value="NAD(P)-binding Rossmann-like Domain"/>
    <property type="match status" value="1"/>
</dbReference>
<evidence type="ECO:0000313" key="3">
    <source>
        <dbReference type="EMBL" id="MBC9716095.1"/>
    </source>
</evidence>
<dbReference type="PANTHER" id="PTHR43580:SF2">
    <property type="entry name" value="CYTOKINE-LIKE NUCLEAR FACTOR N-PAC"/>
    <property type="match status" value="1"/>
</dbReference>
<dbReference type="EMBL" id="JACTVJ010000013">
    <property type="protein sequence ID" value="MBC9716095.1"/>
    <property type="molecule type" value="Genomic_DNA"/>
</dbReference>
<dbReference type="InterPro" id="IPR006115">
    <property type="entry name" value="6PGDH_NADP-bd"/>
</dbReference>
<dbReference type="PANTHER" id="PTHR43580">
    <property type="entry name" value="OXIDOREDUCTASE GLYR1-RELATED"/>
    <property type="match status" value="1"/>
</dbReference>
<feature type="domain" description="6-phosphogluconate dehydrogenase NADP-binding" evidence="1">
    <location>
        <begin position="7"/>
        <end position="156"/>
    </location>
</feature>
<accession>A0ABR7SN26</accession>
<evidence type="ECO:0000259" key="2">
    <source>
        <dbReference type="Pfam" id="PF21761"/>
    </source>
</evidence>
<feature type="domain" description="NADPH-dependent reductive aminase-like C-terminal" evidence="2">
    <location>
        <begin position="163"/>
        <end position="280"/>
    </location>
</feature>
<dbReference type="InterPro" id="IPR013328">
    <property type="entry name" value="6PGD_dom2"/>
</dbReference>
<dbReference type="RefSeq" id="WP_187816561.1">
    <property type="nucleotide sequence ID" value="NZ_JACTVJ010000013.1"/>
</dbReference>
<dbReference type="Pfam" id="PF03446">
    <property type="entry name" value="NAD_binding_2"/>
    <property type="match status" value="1"/>
</dbReference>
<dbReference type="InterPro" id="IPR036291">
    <property type="entry name" value="NAD(P)-bd_dom_sf"/>
</dbReference>
<organism evidence="3 4">
    <name type="scientific">Streptomyces polyasparticus</name>
    <dbReference type="NCBI Taxonomy" id="2767826"/>
    <lineage>
        <taxon>Bacteria</taxon>
        <taxon>Bacillati</taxon>
        <taxon>Actinomycetota</taxon>
        <taxon>Actinomycetes</taxon>
        <taxon>Kitasatosporales</taxon>
        <taxon>Streptomycetaceae</taxon>
        <taxon>Streptomyces</taxon>
    </lineage>
</organism>
<dbReference type="SUPFAM" id="SSF51735">
    <property type="entry name" value="NAD(P)-binding Rossmann-fold domains"/>
    <property type="match status" value="1"/>
</dbReference>
<sequence>MTSSTAVSVIGLGDMGKALAASLLSAGFRTTVWNRTAEKADELVAKGALRAATAEEALVASPLTIVCLIDYDTTRTLLAQAAGALRGRTLVQLSNGTPAQARELETWAREQGAAYLDGGIMAVPSTIATPEAFLLYSGDSEAFAAQKEILEVMGEAKYLGAEVGLASLYDLALLSGMDYMFAGFFHSVAVATSHKESTAAGFTELLVPWLTNMARLLPVLAADVDSDGEPAYAQGLDVVLAAARNMAQAARDAGVRADHFERSAEDLESQLAAGGRDFTASGAVERLRAG</sequence>
<comment type="caution">
    <text evidence="3">The sequence shown here is derived from an EMBL/GenBank/DDBJ whole genome shotgun (WGS) entry which is preliminary data.</text>
</comment>
<evidence type="ECO:0000259" key="1">
    <source>
        <dbReference type="Pfam" id="PF03446"/>
    </source>
</evidence>
<protein>
    <submittedName>
        <fullName evidence="3">NAD(P)-dependent oxidoreductase</fullName>
    </submittedName>
</protein>
<evidence type="ECO:0000313" key="4">
    <source>
        <dbReference type="Proteomes" id="UP000642284"/>
    </source>
</evidence>
<dbReference type="Proteomes" id="UP000642284">
    <property type="component" value="Unassembled WGS sequence"/>
</dbReference>